<dbReference type="SUPFAM" id="SSF50978">
    <property type="entry name" value="WD40 repeat-like"/>
    <property type="match status" value="1"/>
</dbReference>
<dbReference type="Proteomes" id="UP000077115">
    <property type="component" value="Unassembled WGS sequence"/>
</dbReference>
<evidence type="ECO:0000256" key="6">
    <source>
        <dbReference type="ARBA" id="ARBA00022574"/>
    </source>
</evidence>
<dbReference type="PANTHER" id="PTHR11227">
    <property type="entry name" value="WD-REPEAT PROTEIN INTERACTING WITH PHOSPHOINOSIDES WIPI -RELATED"/>
    <property type="match status" value="1"/>
</dbReference>
<dbReference type="FunFam" id="2.130.10.10:FF:000965">
    <property type="entry name" value="Autophagy-like protein 18 Atg18"/>
    <property type="match status" value="1"/>
</dbReference>
<keyword evidence="11" id="KW-0472">Membrane</keyword>
<evidence type="ECO:0000256" key="4">
    <source>
        <dbReference type="ARBA" id="ARBA00022448"/>
    </source>
</evidence>
<dbReference type="VEuPathDB" id="FungiDB:BDEG_26369"/>
<evidence type="ECO:0000256" key="1">
    <source>
        <dbReference type="ARBA" id="ARBA00004148"/>
    </source>
</evidence>
<comment type="similarity">
    <text evidence="12">Belongs to the WD repeat PROPPIN family.</text>
</comment>
<evidence type="ECO:0000313" key="14">
    <source>
        <dbReference type="EMBL" id="OAJ42983.1"/>
    </source>
</evidence>
<keyword evidence="9" id="KW-0653">Protein transport</keyword>
<dbReference type="InterPro" id="IPR036322">
    <property type="entry name" value="WD40_repeat_dom_sf"/>
</dbReference>
<gene>
    <name evidence="14" type="ORF">BDEG_26369</name>
</gene>
<evidence type="ECO:0000256" key="8">
    <source>
        <dbReference type="ARBA" id="ARBA00022753"/>
    </source>
</evidence>
<evidence type="ECO:0000256" key="10">
    <source>
        <dbReference type="ARBA" id="ARBA00023006"/>
    </source>
</evidence>
<name>A0A177WSB7_BATDL</name>
<dbReference type="Gene3D" id="2.130.10.10">
    <property type="entry name" value="YVTN repeat-like/Quinoprotein amine dehydrogenase"/>
    <property type="match status" value="1"/>
</dbReference>
<evidence type="ECO:0000256" key="12">
    <source>
        <dbReference type="ARBA" id="ARBA00025740"/>
    </source>
</evidence>
<keyword evidence="4" id="KW-0813">Transport</keyword>
<evidence type="ECO:0000256" key="5">
    <source>
        <dbReference type="ARBA" id="ARBA00022554"/>
    </source>
</evidence>
<keyword evidence="6" id="KW-0853">WD repeat</keyword>
<evidence type="ECO:0000256" key="2">
    <source>
        <dbReference type="ARBA" id="ARBA00004481"/>
    </source>
</evidence>
<dbReference type="GO" id="GO:0010008">
    <property type="term" value="C:endosome membrane"/>
    <property type="evidence" value="ECO:0007669"/>
    <property type="project" value="UniProtKB-SubCell"/>
</dbReference>
<dbReference type="STRING" id="403673.A0A177WSB7"/>
<dbReference type="GO" id="GO:0034045">
    <property type="term" value="C:phagophore assembly site membrane"/>
    <property type="evidence" value="ECO:0007669"/>
    <property type="project" value="UniProtKB-SubCell"/>
</dbReference>
<reference evidence="14 15" key="1">
    <citation type="submission" date="2006-10" db="EMBL/GenBank/DDBJ databases">
        <title>The Genome Sequence of Batrachochytrium dendrobatidis JEL423.</title>
        <authorList>
            <consortium name="The Broad Institute Genome Sequencing Platform"/>
            <person name="Birren B."/>
            <person name="Lander E."/>
            <person name="Galagan J."/>
            <person name="Cuomo C."/>
            <person name="Devon K."/>
            <person name="Jaffe D."/>
            <person name="Butler J."/>
            <person name="Alvarez P."/>
            <person name="Gnerre S."/>
            <person name="Grabherr M."/>
            <person name="Kleber M."/>
            <person name="Mauceli E."/>
            <person name="Brockman W."/>
            <person name="Young S."/>
            <person name="LaButti K."/>
            <person name="Sykes S."/>
            <person name="DeCaprio D."/>
            <person name="Crawford M."/>
            <person name="Koehrsen M."/>
            <person name="Engels R."/>
            <person name="Montgomery P."/>
            <person name="Pearson M."/>
            <person name="Howarth C."/>
            <person name="Larson L."/>
            <person name="White J."/>
            <person name="O'Leary S."/>
            <person name="Kodira C."/>
            <person name="Zeng Q."/>
            <person name="Yandava C."/>
            <person name="Alvarado L."/>
            <person name="Longcore J."/>
            <person name="James T."/>
        </authorList>
    </citation>
    <scope>NUCLEOTIDE SEQUENCE [LARGE SCALE GENOMIC DNA]</scope>
    <source>
        <strain evidence="14 15">JEL423</strain>
    </source>
</reference>
<evidence type="ECO:0000313" key="15">
    <source>
        <dbReference type="Proteomes" id="UP000077115"/>
    </source>
</evidence>
<dbReference type="AlphaFoldDB" id="A0A177WSB7"/>
<comment type="subcellular location">
    <subcellularLocation>
        <location evidence="2">Endosome membrane</location>
        <topology evidence="2">Peripheral membrane protein</topology>
    </subcellularLocation>
    <subcellularLocation>
        <location evidence="3">Preautophagosomal structure membrane</location>
        <topology evidence="3">Peripheral membrane protein</topology>
    </subcellularLocation>
    <subcellularLocation>
        <location evidence="1">Vacuole membrane</location>
        <topology evidence="1">Peripheral membrane protein</topology>
    </subcellularLocation>
</comment>
<dbReference type="GO" id="GO:0006914">
    <property type="term" value="P:autophagy"/>
    <property type="evidence" value="ECO:0007669"/>
    <property type="project" value="UniProtKB-KW"/>
</dbReference>
<keyword evidence="10" id="KW-0072">Autophagy</keyword>
<dbReference type="InterPro" id="IPR048720">
    <property type="entry name" value="PROPPIN"/>
</dbReference>
<dbReference type="eggNOG" id="KOG2110">
    <property type="taxonomic scope" value="Eukaryota"/>
</dbReference>
<organism evidence="14 15">
    <name type="scientific">Batrachochytrium dendrobatidis (strain JEL423)</name>
    <dbReference type="NCBI Taxonomy" id="403673"/>
    <lineage>
        <taxon>Eukaryota</taxon>
        <taxon>Fungi</taxon>
        <taxon>Fungi incertae sedis</taxon>
        <taxon>Chytridiomycota</taxon>
        <taxon>Chytridiomycota incertae sedis</taxon>
        <taxon>Chytridiomycetes</taxon>
        <taxon>Rhizophydiales</taxon>
        <taxon>Rhizophydiales incertae sedis</taxon>
        <taxon>Batrachochytrium</taxon>
    </lineage>
</organism>
<dbReference type="InterPro" id="IPR015943">
    <property type="entry name" value="WD40/YVTN_repeat-like_dom_sf"/>
</dbReference>
<evidence type="ECO:0000256" key="11">
    <source>
        <dbReference type="ARBA" id="ARBA00023136"/>
    </source>
</evidence>
<evidence type="ECO:0000256" key="7">
    <source>
        <dbReference type="ARBA" id="ARBA00022737"/>
    </source>
</evidence>
<accession>A0A177WSB7</accession>
<evidence type="ECO:0000256" key="9">
    <source>
        <dbReference type="ARBA" id="ARBA00022927"/>
    </source>
</evidence>
<reference evidence="14 15" key="2">
    <citation type="submission" date="2016-05" db="EMBL/GenBank/DDBJ databases">
        <title>Lineage-specific infection strategies underlie the spectrum of fungal disease in amphibians.</title>
        <authorList>
            <person name="Cuomo C.A."/>
            <person name="Farrer R.A."/>
            <person name="James T."/>
            <person name="Longcore J."/>
            <person name="Birren B."/>
        </authorList>
    </citation>
    <scope>NUCLEOTIDE SEQUENCE [LARGE SCALE GENOMIC DNA]</scope>
    <source>
        <strain evidence="14 15">JEL423</strain>
    </source>
</reference>
<sequence>MNIGTKSLNGILFSNFNQDYSCISVGTRTGYKIYNSDPFGKCYAKQDGGIGIVEMLFCTSLVALVGAGEQPTFSPRRLQIINTKRQSTICELTFLTAILAVKLNRMRLIVILEEHIYIYDIGNMKLMHTIDTSPNPNALCSLSPSSENCFFAYPSNASTSSGEVLLFDAINLQAVNIVQAHKSSLSCIAFNYDGTLIATASDKGTVIRVFTVPQGQKLFQFRRGTYTARIFSMSFNLDNTMLAISSDSDTVHIFKLDDKDRVKDAQLVPGDSTGNSPVDYALSSQPQLSSATLASSRRSTMIDSLKSPLFSAAGAVSSYFIPEMITDIWEPTRDFAFAKIPSASKSTQNLCSLSRASGVLQLSVVVADGSFYVFNVLDQGGECVLVKQHTIMDSEEEM</sequence>
<dbReference type="InterPro" id="IPR001680">
    <property type="entry name" value="WD40_rpt"/>
</dbReference>
<dbReference type="OrthoDB" id="1667587at2759"/>
<dbReference type="EMBL" id="DS022309">
    <property type="protein sequence ID" value="OAJ42983.1"/>
    <property type="molecule type" value="Genomic_DNA"/>
</dbReference>
<dbReference type="SMART" id="SM00320">
    <property type="entry name" value="WD40"/>
    <property type="match status" value="2"/>
</dbReference>
<evidence type="ECO:0000256" key="13">
    <source>
        <dbReference type="ARBA" id="ARBA00039247"/>
    </source>
</evidence>
<keyword evidence="8" id="KW-0967">Endosome</keyword>
<proteinExistence type="inferred from homology"/>
<dbReference type="GO" id="GO:0005774">
    <property type="term" value="C:vacuolar membrane"/>
    <property type="evidence" value="ECO:0007669"/>
    <property type="project" value="UniProtKB-SubCell"/>
</dbReference>
<protein>
    <recommendedName>
        <fullName evidence="13">Autophagy-related protein 18</fullName>
    </recommendedName>
</protein>
<evidence type="ECO:0000256" key="3">
    <source>
        <dbReference type="ARBA" id="ARBA00004623"/>
    </source>
</evidence>
<keyword evidence="5" id="KW-0926">Vacuole</keyword>
<keyword evidence="7" id="KW-0677">Repeat</keyword>
<dbReference type="GO" id="GO:0015031">
    <property type="term" value="P:protein transport"/>
    <property type="evidence" value="ECO:0007669"/>
    <property type="project" value="UniProtKB-KW"/>
</dbReference>
<dbReference type="Pfam" id="PF21032">
    <property type="entry name" value="PROPPIN"/>
    <property type="match status" value="1"/>
</dbReference>